<dbReference type="GO" id="GO:0051536">
    <property type="term" value="F:iron-sulfur cluster binding"/>
    <property type="evidence" value="ECO:0007669"/>
    <property type="project" value="UniProtKB-KW"/>
</dbReference>
<feature type="non-terminal residue" evidence="4">
    <location>
        <position position="217"/>
    </location>
</feature>
<organism evidence="4">
    <name type="scientific">marine sediment metagenome</name>
    <dbReference type="NCBI Taxonomy" id="412755"/>
    <lineage>
        <taxon>unclassified sequences</taxon>
        <taxon>metagenomes</taxon>
        <taxon>ecological metagenomes</taxon>
    </lineage>
</organism>
<keyword evidence="2" id="KW-0408">Iron</keyword>
<protein>
    <recommendedName>
        <fullName evidence="5">Radical SAM core domain-containing protein</fullName>
    </recommendedName>
</protein>
<evidence type="ECO:0000313" key="4">
    <source>
        <dbReference type="EMBL" id="GAH16924.1"/>
    </source>
</evidence>
<evidence type="ECO:0000256" key="3">
    <source>
        <dbReference type="ARBA" id="ARBA00023014"/>
    </source>
</evidence>
<dbReference type="PANTHER" id="PTHR43432">
    <property type="entry name" value="SLR0285 PROTEIN"/>
    <property type="match status" value="1"/>
</dbReference>
<comment type="caution">
    <text evidence="4">The sequence shown here is derived from an EMBL/GenBank/DDBJ whole genome shotgun (WGS) entry which is preliminary data.</text>
</comment>
<dbReference type="GO" id="GO:0003824">
    <property type="term" value="F:catalytic activity"/>
    <property type="evidence" value="ECO:0007669"/>
    <property type="project" value="InterPro"/>
</dbReference>
<dbReference type="PANTHER" id="PTHR43432:SF3">
    <property type="entry name" value="SLR0285 PROTEIN"/>
    <property type="match status" value="1"/>
</dbReference>
<dbReference type="EMBL" id="BART01033046">
    <property type="protein sequence ID" value="GAH16924.1"/>
    <property type="molecule type" value="Genomic_DNA"/>
</dbReference>
<accession>X1EIH7</accession>
<evidence type="ECO:0000256" key="1">
    <source>
        <dbReference type="ARBA" id="ARBA00022723"/>
    </source>
</evidence>
<reference evidence="4" key="1">
    <citation type="journal article" date="2014" name="Front. Microbiol.">
        <title>High frequency of phylogenetically diverse reductive dehalogenase-homologous genes in deep subseafloor sedimentary metagenomes.</title>
        <authorList>
            <person name="Kawai M."/>
            <person name="Futagami T."/>
            <person name="Toyoda A."/>
            <person name="Takaki Y."/>
            <person name="Nishi S."/>
            <person name="Hori S."/>
            <person name="Arai W."/>
            <person name="Tsubouchi T."/>
            <person name="Morono Y."/>
            <person name="Uchiyama I."/>
            <person name="Ito T."/>
            <person name="Fujiyama A."/>
            <person name="Inagaki F."/>
            <person name="Takami H."/>
        </authorList>
    </citation>
    <scope>NUCLEOTIDE SEQUENCE</scope>
    <source>
        <strain evidence="4">Expedition CK06-06</strain>
    </source>
</reference>
<evidence type="ECO:0000256" key="2">
    <source>
        <dbReference type="ARBA" id="ARBA00023004"/>
    </source>
</evidence>
<dbReference type="InterPro" id="IPR040086">
    <property type="entry name" value="MJ0683-like"/>
</dbReference>
<keyword evidence="3" id="KW-0411">Iron-sulfur</keyword>
<dbReference type="InterPro" id="IPR007197">
    <property type="entry name" value="rSAM"/>
</dbReference>
<dbReference type="GO" id="GO:0046872">
    <property type="term" value="F:metal ion binding"/>
    <property type="evidence" value="ECO:0007669"/>
    <property type="project" value="UniProtKB-KW"/>
</dbReference>
<proteinExistence type="predicted"/>
<dbReference type="AlphaFoldDB" id="X1EIH7"/>
<sequence length="217" mass="24766">MDIWDGLICPYKCVYCYANAFRASLYTAFFDNSKTMGYRHCNSDYYKKEMDGMAKLRSLSFAEKQSLSGIKKAYALQIPIRMGIRFEDFLKAEGKNGVSLEMLEYLKDIEYPVMINSKSDLVGGDDYVKALSENKAGSAIHLTIITSSEEITRKLEPGAPSYSRRLAAVKNLILGGVRVVVRIEPYLFLLTDRKEDIEKYMVDMWEAGVRNITFDTY</sequence>
<keyword evidence="1" id="KW-0479">Metal-binding</keyword>
<dbReference type="SFLD" id="SFLDS00029">
    <property type="entry name" value="Radical_SAM"/>
    <property type="match status" value="1"/>
</dbReference>
<gene>
    <name evidence="4" type="ORF">S01H4_56923</name>
</gene>
<dbReference type="Gene3D" id="3.80.30.30">
    <property type="match status" value="1"/>
</dbReference>
<evidence type="ECO:0008006" key="5">
    <source>
        <dbReference type="Google" id="ProtNLM"/>
    </source>
</evidence>
<dbReference type="SFLD" id="SFLDG01084">
    <property type="entry name" value="Uncharacterised_Radical_SAM_Su"/>
    <property type="match status" value="1"/>
</dbReference>
<name>X1EIH7_9ZZZZ</name>